<proteinExistence type="predicted"/>
<comment type="caution">
    <text evidence="1">The sequence shown here is derived from an EMBL/GenBank/DDBJ whole genome shotgun (WGS) entry which is preliminary data.</text>
</comment>
<organism evidence="1 2">
    <name type="scientific">Aquipuribacter nitratireducens</name>
    <dbReference type="NCBI Taxonomy" id="650104"/>
    <lineage>
        <taxon>Bacteria</taxon>
        <taxon>Bacillati</taxon>
        <taxon>Actinomycetota</taxon>
        <taxon>Actinomycetes</taxon>
        <taxon>Micrococcales</taxon>
        <taxon>Intrasporangiaceae</taxon>
        <taxon>Aquipuribacter</taxon>
    </lineage>
</organism>
<name>A0ABW0GN44_9MICO</name>
<accession>A0ABW0GN44</accession>
<protein>
    <submittedName>
        <fullName evidence="1">Uncharacterized protein</fullName>
    </submittedName>
</protein>
<evidence type="ECO:0000313" key="1">
    <source>
        <dbReference type="EMBL" id="MFC5381385.1"/>
    </source>
</evidence>
<reference evidence="2" key="1">
    <citation type="journal article" date="2019" name="Int. J. Syst. Evol. Microbiol.">
        <title>The Global Catalogue of Microorganisms (GCM) 10K type strain sequencing project: providing services to taxonomists for standard genome sequencing and annotation.</title>
        <authorList>
            <consortium name="The Broad Institute Genomics Platform"/>
            <consortium name="The Broad Institute Genome Sequencing Center for Infectious Disease"/>
            <person name="Wu L."/>
            <person name="Ma J."/>
        </authorList>
    </citation>
    <scope>NUCLEOTIDE SEQUENCE [LARGE SCALE GENOMIC DNA]</scope>
    <source>
        <strain evidence="2">CCUG 43114</strain>
    </source>
</reference>
<keyword evidence="2" id="KW-1185">Reference proteome</keyword>
<sequence>MGAVNDALAAASRLEDVQFPEFTCKLVTDTFDALIAANIRQQQAFVELLQATSKSLSTYINDTKDDIGPTEILQLLSAAAPPENPTADSDPTKVVVGGTLSAAERDSLNTALEVPGASIANDNKVAETGNLTQARVDAIMEAAAKRIAANKYTLLTEMVRQGMLRLVVEDGTIETRLSFRATGFDSSSLRSTDASRTAFQFRANAKTGGLVSAWVKASASTSYSNVRVRTVDTSQVSSSTLTVDIFGGVKINFRTDYLPLNPA</sequence>
<evidence type="ECO:0000313" key="2">
    <source>
        <dbReference type="Proteomes" id="UP001596122"/>
    </source>
</evidence>
<dbReference type="EMBL" id="JBHSLD010000009">
    <property type="protein sequence ID" value="MFC5381385.1"/>
    <property type="molecule type" value="Genomic_DNA"/>
</dbReference>
<dbReference type="RefSeq" id="WP_340269274.1">
    <property type="nucleotide sequence ID" value="NZ_JBBEOG010000004.1"/>
</dbReference>
<gene>
    <name evidence="1" type="ORF">ACFPJ6_11325</name>
</gene>
<dbReference type="Proteomes" id="UP001596122">
    <property type="component" value="Unassembled WGS sequence"/>
</dbReference>